<dbReference type="AlphaFoldDB" id="A0A101T9E5"/>
<dbReference type="Proteomes" id="UP000052982">
    <property type="component" value="Unassembled WGS sequence"/>
</dbReference>
<feature type="domain" description="Acyl-CoA dehydrogenase C-terminal" evidence="2">
    <location>
        <begin position="1"/>
        <end position="124"/>
    </location>
</feature>
<keyword evidence="1" id="KW-0560">Oxidoreductase</keyword>
<dbReference type="Gene3D" id="1.20.140.10">
    <property type="entry name" value="Butyryl-CoA Dehydrogenase, subunit A, domain 3"/>
    <property type="match status" value="1"/>
</dbReference>
<comment type="caution">
    <text evidence="3">The sequence shown here is derived from an EMBL/GenBank/DDBJ whole genome shotgun (WGS) entry which is preliminary data.</text>
</comment>
<dbReference type="GO" id="GO:0016627">
    <property type="term" value="F:oxidoreductase activity, acting on the CH-CH group of donors"/>
    <property type="evidence" value="ECO:0007669"/>
    <property type="project" value="InterPro"/>
</dbReference>
<evidence type="ECO:0000313" key="3">
    <source>
        <dbReference type="EMBL" id="KUN88164.1"/>
    </source>
</evidence>
<keyword evidence="4" id="KW-1185">Reference proteome</keyword>
<dbReference type="EMBL" id="LMWW01000006">
    <property type="protein sequence ID" value="KUN88164.1"/>
    <property type="molecule type" value="Genomic_DNA"/>
</dbReference>
<dbReference type="Pfam" id="PF08028">
    <property type="entry name" value="Acyl-CoA_dh_2"/>
    <property type="match status" value="1"/>
</dbReference>
<gene>
    <name evidence="3" type="ORF">AQJ64_04315</name>
</gene>
<dbReference type="InterPro" id="IPR036250">
    <property type="entry name" value="AcylCo_DH-like_C"/>
</dbReference>
<protein>
    <recommendedName>
        <fullName evidence="2">Acyl-CoA dehydrogenase C-terminal domain-containing protein</fullName>
    </recommendedName>
</protein>
<evidence type="ECO:0000313" key="4">
    <source>
        <dbReference type="Proteomes" id="UP000052982"/>
    </source>
</evidence>
<dbReference type="InterPro" id="IPR013107">
    <property type="entry name" value="Acyl-CoA_DH_C"/>
</dbReference>
<reference evidence="3 4" key="1">
    <citation type="submission" date="2015-10" db="EMBL/GenBank/DDBJ databases">
        <title>Draft genome sequence of Streptomyces griseoruber DSM 40281, type strain for the species Streptomyces griseoruber.</title>
        <authorList>
            <person name="Ruckert C."/>
            <person name="Winkler A."/>
            <person name="Kalinowski J."/>
            <person name="Kampfer P."/>
            <person name="Glaeser S."/>
        </authorList>
    </citation>
    <scope>NUCLEOTIDE SEQUENCE [LARGE SCALE GENOMIC DNA]</scope>
    <source>
        <strain evidence="3 4">DSM 40281</strain>
    </source>
</reference>
<proteinExistence type="predicted"/>
<accession>A0A101T9E5</accession>
<dbReference type="SUPFAM" id="SSF47203">
    <property type="entry name" value="Acyl-CoA dehydrogenase C-terminal domain-like"/>
    <property type="match status" value="1"/>
</dbReference>
<dbReference type="STRING" id="1943.AQJ64_04315"/>
<evidence type="ECO:0000259" key="2">
    <source>
        <dbReference type="Pfam" id="PF08028"/>
    </source>
</evidence>
<sequence length="148" mass="16246">MAEAAWDLVLDSTKSGRPITSAYSDIREAPGYRFALADARTAIDTGRFHLLRAADAIDSAAHEGRILEAGERARLRGDTAVATLSFRNAVDLLLDIGGTRSFALSNPLQRVWRDIEVAGRHGLNNVLMNREEYALSLLGMDQAFPDYL</sequence>
<name>A0A101T9E5_9ACTN</name>
<evidence type="ECO:0000256" key="1">
    <source>
        <dbReference type="ARBA" id="ARBA00023002"/>
    </source>
</evidence>
<organism evidence="3 4">
    <name type="scientific">Streptomyces griseoruber</name>
    <dbReference type="NCBI Taxonomy" id="1943"/>
    <lineage>
        <taxon>Bacteria</taxon>
        <taxon>Bacillati</taxon>
        <taxon>Actinomycetota</taxon>
        <taxon>Actinomycetes</taxon>
        <taxon>Kitasatosporales</taxon>
        <taxon>Streptomycetaceae</taxon>
        <taxon>Streptomyces</taxon>
    </lineage>
</organism>